<sequence length="435" mass="49914">MVLHDYKRRRWENSINEQQCSNTKPSQPFPLLDLPLHLVSDILSRLPLTNIIRCTCVCKIFLKLIKDPYFAKLHLARGPALTTNLILQETVGRLGALYFFTFDLCESTLSSCSSNDQNVCSYSKCGLPILCRINAEFSFRTERVTLIGSCNGLLCLYFDSGDNPFYGICNPILGECTKLPQPTASAPLYTYAKYSGFGYCSRLKQYKVVRFLHLTSVENPMNSKRIVADLHTLGSDSWRRIEDAPCPKRNSFDPFLNGALHWITNSEKPSELISSFDLEREKFDFVPPPPHFNAAYMRKVSWINIGVLRGNLCICYIYEDAMFEAWVMREYGVKETWRKEFGIDMKFYCKLQVEDLHRPIKFVSNGDLWFVSSSDSLVSFSPEKRTFRELRSMGPWRPGVTAHDLSFISLNDVFKGGTKLQVKKSRRGRTFVFGI</sequence>
<proteinExistence type="predicted"/>
<dbReference type="NCBIfam" id="TIGR01640">
    <property type="entry name" value="F_box_assoc_1"/>
    <property type="match status" value="1"/>
</dbReference>
<dbReference type="Gene3D" id="1.20.1280.50">
    <property type="match status" value="1"/>
</dbReference>
<dbReference type="PROSITE" id="PS50181">
    <property type="entry name" value="FBOX"/>
    <property type="match status" value="1"/>
</dbReference>
<name>A0A022R391_ERYGU</name>
<dbReference type="KEGG" id="egt:105962569"/>
<dbReference type="InterPro" id="IPR001810">
    <property type="entry name" value="F-box_dom"/>
</dbReference>
<evidence type="ECO:0000259" key="1">
    <source>
        <dbReference type="PROSITE" id="PS50181"/>
    </source>
</evidence>
<dbReference type="Pfam" id="PF00646">
    <property type="entry name" value="F-box"/>
    <property type="match status" value="1"/>
</dbReference>
<feature type="domain" description="F-box" evidence="1">
    <location>
        <begin position="28"/>
        <end position="73"/>
    </location>
</feature>
<dbReference type="InterPro" id="IPR017451">
    <property type="entry name" value="F-box-assoc_interact_dom"/>
</dbReference>
<dbReference type="Pfam" id="PF07734">
    <property type="entry name" value="FBA_1"/>
    <property type="match status" value="1"/>
</dbReference>
<evidence type="ECO:0000313" key="3">
    <source>
        <dbReference type="Proteomes" id="UP000030748"/>
    </source>
</evidence>
<dbReference type="eggNOG" id="ENOG502T151">
    <property type="taxonomic scope" value="Eukaryota"/>
</dbReference>
<dbReference type="SUPFAM" id="SSF81383">
    <property type="entry name" value="F-box domain"/>
    <property type="match status" value="1"/>
</dbReference>
<keyword evidence="3" id="KW-1185">Reference proteome</keyword>
<dbReference type="AlphaFoldDB" id="A0A022R391"/>
<dbReference type="SMART" id="SM00256">
    <property type="entry name" value="FBOX"/>
    <property type="match status" value="1"/>
</dbReference>
<organism evidence="2 3">
    <name type="scientific">Erythranthe guttata</name>
    <name type="common">Yellow monkey flower</name>
    <name type="synonym">Mimulus guttatus</name>
    <dbReference type="NCBI Taxonomy" id="4155"/>
    <lineage>
        <taxon>Eukaryota</taxon>
        <taxon>Viridiplantae</taxon>
        <taxon>Streptophyta</taxon>
        <taxon>Embryophyta</taxon>
        <taxon>Tracheophyta</taxon>
        <taxon>Spermatophyta</taxon>
        <taxon>Magnoliopsida</taxon>
        <taxon>eudicotyledons</taxon>
        <taxon>Gunneridae</taxon>
        <taxon>Pentapetalae</taxon>
        <taxon>asterids</taxon>
        <taxon>lamiids</taxon>
        <taxon>Lamiales</taxon>
        <taxon>Phrymaceae</taxon>
        <taxon>Erythranthe</taxon>
    </lineage>
</organism>
<dbReference type="PANTHER" id="PTHR31672">
    <property type="entry name" value="BNACNNG10540D PROTEIN"/>
    <property type="match status" value="1"/>
</dbReference>
<evidence type="ECO:0000313" key="2">
    <source>
        <dbReference type="EMBL" id="EYU33300.1"/>
    </source>
</evidence>
<dbReference type="InterPro" id="IPR050796">
    <property type="entry name" value="SCF_F-box_component"/>
</dbReference>
<protein>
    <recommendedName>
        <fullName evidence="1">F-box domain-containing protein</fullName>
    </recommendedName>
</protein>
<dbReference type="PhylomeDB" id="A0A022R391"/>
<dbReference type="InterPro" id="IPR036047">
    <property type="entry name" value="F-box-like_dom_sf"/>
</dbReference>
<reference evidence="2 3" key="1">
    <citation type="journal article" date="2013" name="Proc. Natl. Acad. Sci. U.S.A.">
        <title>Fine-scale variation in meiotic recombination in Mimulus inferred from population shotgun sequencing.</title>
        <authorList>
            <person name="Hellsten U."/>
            <person name="Wright K.M."/>
            <person name="Jenkins J."/>
            <person name="Shu S."/>
            <person name="Yuan Y."/>
            <person name="Wessler S.R."/>
            <person name="Schmutz J."/>
            <person name="Willis J.H."/>
            <person name="Rokhsar D.S."/>
        </authorList>
    </citation>
    <scope>NUCLEOTIDE SEQUENCE [LARGE SCALE GENOMIC DNA]</scope>
    <source>
        <strain evidence="3">cv. DUN x IM62</strain>
    </source>
</reference>
<gene>
    <name evidence="2" type="ORF">MIMGU_mgv1a027141mg</name>
</gene>
<dbReference type="InterPro" id="IPR006527">
    <property type="entry name" value="F-box-assoc_dom_typ1"/>
</dbReference>
<dbReference type="PANTHER" id="PTHR31672:SF13">
    <property type="entry name" value="F-BOX PROTEIN CPR30-LIKE"/>
    <property type="match status" value="1"/>
</dbReference>
<dbReference type="OrthoDB" id="610337at2759"/>
<dbReference type="Proteomes" id="UP000030748">
    <property type="component" value="Unassembled WGS sequence"/>
</dbReference>
<dbReference type="OMA" id="VFCGYAH"/>
<accession>A0A022R391</accession>
<dbReference type="EMBL" id="KI630780">
    <property type="protein sequence ID" value="EYU33300.1"/>
    <property type="molecule type" value="Genomic_DNA"/>
</dbReference>